<keyword evidence="3" id="KW-1185">Reference proteome</keyword>
<dbReference type="RefSeq" id="WP_141960667.1">
    <property type="nucleotide sequence ID" value="NZ_VFOZ01000001.1"/>
</dbReference>
<gene>
    <name evidence="2" type="ORF">FB559_6548</name>
</gene>
<organism evidence="2 3">
    <name type="scientific">Actinoallomurus bryophytorum</name>
    <dbReference type="NCBI Taxonomy" id="1490222"/>
    <lineage>
        <taxon>Bacteria</taxon>
        <taxon>Bacillati</taxon>
        <taxon>Actinomycetota</taxon>
        <taxon>Actinomycetes</taxon>
        <taxon>Streptosporangiales</taxon>
        <taxon>Thermomonosporaceae</taxon>
        <taxon>Actinoallomurus</taxon>
    </lineage>
</organism>
<feature type="transmembrane region" description="Helical" evidence="1">
    <location>
        <begin position="254"/>
        <end position="274"/>
    </location>
</feature>
<feature type="transmembrane region" description="Helical" evidence="1">
    <location>
        <begin position="79"/>
        <end position="99"/>
    </location>
</feature>
<sequence length="280" mass="28689">MTYAVLSAELFKLRKRPAVWVVAGLWILLGLMFGYVFPYLGSQGSGGGFGPDGGQSPADLLAGTLPADLVPTLTSGLPMFGGAFALILGVLISGSEYGWGTVKTILAQGPSRTTVLTGKIVVAAGISLALVLTEFVTDSIAALLIATIKSAPAHWPPVAELARGVGVGWLIVVTWCLGGLMLGTLLRGTALPIGLGLVWALVVENLIRGFASLLGFMDFIQKWLPGTNGGSAVAALGASTRGNPGVSDAVSGTHAGAVLAAYVALFCAVALIVFRRRDVT</sequence>
<dbReference type="Proteomes" id="UP000316096">
    <property type="component" value="Unassembled WGS sequence"/>
</dbReference>
<reference evidence="2 3" key="1">
    <citation type="submission" date="2019-06" db="EMBL/GenBank/DDBJ databases">
        <title>Sequencing the genomes of 1000 actinobacteria strains.</title>
        <authorList>
            <person name="Klenk H.-P."/>
        </authorList>
    </citation>
    <scope>NUCLEOTIDE SEQUENCE [LARGE SCALE GENOMIC DNA]</scope>
    <source>
        <strain evidence="2 3">DSM 102200</strain>
    </source>
</reference>
<keyword evidence="1" id="KW-0812">Transmembrane</keyword>
<evidence type="ECO:0000256" key="1">
    <source>
        <dbReference type="SAM" id="Phobius"/>
    </source>
</evidence>
<keyword evidence="1" id="KW-1133">Transmembrane helix</keyword>
<comment type="caution">
    <text evidence="2">The sequence shown here is derived from an EMBL/GenBank/DDBJ whole genome shotgun (WGS) entry which is preliminary data.</text>
</comment>
<evidence type="ECO:0000313" key="2">
    <source>
        <dbReference type="EMBL" id="TQM00825.1"/>
    </source>
</evidence>
<protein>
    <submittedName>
        <fullName evidence="2">ABC-type transport system involved in multi-copper enzyme maturation permease subunit</fullName>
    </submittedName>
</protein>
<feature type="transmembrane region" description="Helical" evidence="1">
    <location>
        <begin position="18"/>
        <end position="37"/>
    </location>
</feature>
<dbReference type="PANTHER" id="PTHR37305:SF1">
    <property type="entry name" value="MEMBRANE PROTEIN"/>
    <property type="match status" value="1"/>
</dbReference>
<feature type="transmembrane region" description="Helical" evidence="1">
    <location>
        <begin position="166"/>
        <end position="186"/>
    </location>
</feature>
<dbReference type="Pfam" id="PF12730">
    <property type="entry name" value="ABC2_membrane_4"/>
    <property type="match status" value="1"/>
</dbReference>
<proteinExistence type="predicted"/>
<feature type="transmembrane region" description="Helical" evidence="1">
    <location>
        <begin position="120"/>
        <end position="146"/>
    </location>
</feature>
<evidence type="ECO:0000313" key="3">
    <source>
        <dbReference type="Proteomes" id="UP000316096"/>
    </source>
</evidence>
<dbReference type="OrthoDB" id="3376858at2"/>
<dbReference type="EMBL" id="VFOZ01000001">
    <property type="protein sequence ID" value="TQM00825.1"/>
    <property type="molecule type" value="Genomic_DNA"/>
</dbReference>
<dbReference type="AlphaFoldDB" id="A0A543CUN5"/>
<dbReference type="GO" id="GO:0005886">
    <property type="term" value="C:plasma membrane"/>
    <property type="evidence" value="ECO:0007669"/>
    <property type="project" value="UniProtKB-SubCell"/>
</dbReference>
<dbReference type="PANTHER" id="PTHR37305">
    <property type="entry name" value="INTEGRAL MEMBRANE PROTEIN-RELATED"/>
    <property type="match status" value="1"/>
</dbReference>
<name>A0A543CUN5_9ACTN</name>
<keyword evidence="1" id="KW-0472">Membrane</keyword>
<feature type="transmembrane region" description="Helical" evidence="1">
    <location>
        <begin position="193"/>
        <end position="217"/>
    </location>
</feature>
<accession>A0A543CUN5</accession>
<dbReference type="GO" id="GO:0140359">
    <property type="term" value="F:ABC-type transporter activity"/>
    <property type="evidence" value="ECO:0007669"/>
    <property type="project" value="InterPro"/>
</dbReference>